<dbReference type="GO" id="GO:0003697">
    <property type="term" value="F:single-stranded DNA binding"/>
    <property type="evidence" value="ECO:0000318"/>
    <property type="project" value="GO_Central"/>
</dbReference>
<dbReference type="SMART" id="SM00350">
    <property type="entry name" value="MCM"/>
    <property type="match status" value="1"/>
</dbReference>
<evidence type="ECO:0000256" key="5">
    <source>
        <dbReference type="ARBA" id="ARBA00022801"/>
    </source>
</evidence>
<dbReference type="GO" id="GO:0006270">
    <property type="term" value="P:DNA replication initiation"/>
    <property type="evidence" value="ECO:0007669"/>
    <property type="project" value="UniProtKB-UniRule"/>
</dbReference>
<dbReference type="PRINTS" id="PR01662">
    <property type="entry name" value="MCMPROTEIN6"/>
</dbReference>
<evidence type="ECO:0000256" key="12">
    <source>
        <dbReference type="RuleBase" id="RU368064"/>
    </source>
</evidence>
<proteinExistence type="inferred from homology"/>
<comment type="similarity">
    <text evidence="2 11">Belongs to the MCM family.</text>
</comment>
<dbReference type="GO" id="GO:1902969">
    <property type="term" value="P:mitotic DNA replication"/>
    <property type="evidence" value="ECO:0000318"/>
    <property type="project" value="GO_Central"/>
</dbReference>
<dbReference type="KEGG" id="dpp:DICPUDRAFT_156483"/>
<evidence type="ECO:0000256" key="4">
    <source>
        <dbReference type="ARBA" id="ARBA00022741"/>
    </source>
</evidence>
<dbReference type="Gene3D" id="3.30.1640.10">
    <property type="entry name" value="mini-chromosome maintenance (MCM) complex, chain A, domain 1"/>
    <property type="match status" value="1"/>
</dbReference>
<dbReference type="PROSITE" id="PS50051">
    <property type="entry name" value="MCM_2"/>
    <property type="match status" value="1"/>
</dbReference>
<dbReference type="Pfam" id="PF14551">
    <property type="entry name" value="MCM_N"/>
    <property type="match status" value="1"/>
</dbReference>
<comment type="catalytic activity">
    <reaction evidence="12">
        <text>ATP + H2O = ADP + phosphate + H(+)</text>
        <dbReference type="Rhea" id="RHEA:13065"/>
        <dbReference type="ChEBI" id="CHEBI:15377"/>
        <dbReference type="ChEBI" id="CHEBI:15378"/>
        <dbReference type="ChEBI" id="CHEBI:30616"/>
        <dbReference type="ChEBI" id="CHEBI:43474"/>
        <dbReference type="ChEBI" id="CHEBI:456216"/>
        <dbReference type="EC" id="3.6.4.12"/>
    </reaction>
</comment>
<keyword evidence="8 11" id="KW-0238">DNA-binding</keyword>
<dbReference type="InterPro" id="IPR008049">
    <property type="entry name" value="MCM6"/>
</dbReference>
<name>F0ZWP5_DICPU</name>
<accession>F0ZWP5</accession>
<dbReference type="InParanoid" id="F0ZWP5"/>
<keyword evidence="6 12" id="KW-0347">Helicase</keyword>
<evidence type="ECO:0000313" key="15">
    <source>
        <dbReference type="EMBL" id="EGC31643.1"/>
    </source>
</evidence>
<dbReference type="InterPro" id="IPR031327">
    <property type="entry name" value="MCM"/>
</dbReference>
<keyword evidence="7 11" id="KW-0067">ATP-binding</keyword>
<feature type="compositionally biased region" description="Low complexity" evidence="13">
    <location>
        <begin position="47"/>
        <end position="65"/>
    </location>
</feature>
<dbReference type="VEuPathDB" id="AmoebaDB:DICPUDRAFT_156483"/>
<dbReference type="Pfam" id="PF17207">
    <property type="entry name" value="MCM_OB"/>
    <property type="match status" value="1"/>
</dbReference>
<dbReference type="RefSeq" id="XP_003291841.1">
    <property type="nucleotide sequence ID" value="XM_003291793.1"/>
</dbReference>
<keyword evidence="16" id="KW-1185">Reference proteome</keyword>
<dbReference type="InterPro" id="IPR027417">
    <property type="entry name" value="P-loop_NTPase"/>
</dbReference>
<dbReference type="SUPFAM" id="SSF52540">
    <property type="entry name" value="P-loop containing nucleoside triphosphate hydrolases"/>
    <property type="match status" value="1"/>
</dbReference>
<dbReference type="GO" id="GO:0003678">
    <property type="term" value="F:DNA helicase activity"/>
    <property type="evidence" value="ECO:0007669"/>
    <property type="project" value="UniProtKB-EC"/>
</dbReference>
<dbReference type="Gene3D" id="2.20.28.10">
    <property type="match status" value="1"/>
</dbReference>
<evidence type="ECO:0000256" key="8">
    <source>
        <dbReference type="ARBA" id="ARBA00023125"/>
    </source>
</evidence>
<keyword evidence="5 12" id="KW-0378">Hydrolase</keyword>
<evidence type="ECO:0000256" key="13">
    <source>
        <dbReference type="SAM" id="MobiDB-lite"/>
    </source>
</evidence>
<dbReference type="Gene3D" id="1.20.58.870">
    <property type="match status" value="1"/>
</dbReference>
<evidence type="ECO:0000259" key="14">
    <source>
        <dbReference type="PROSITE" id="PS50051"/>
    </source>
</evidence>
<evidence type="ECO:0000256" key="10">
    <source>
        <dbReference type="ARBA" id="ARBA00023306"/>
    </source>
</evidence>
<dbReference type="InterPro" id="IPR012340">
    <property type="entry name" value="NA-bd_OB-fold"/>
</dbReference>
<dbReference type="EC" id="3.6.4.12" evidence="12"/>
<dbReference type="GeneID" id="10505588"/>
<evidence type="ECO:0000256" key="1">
    <source>
        <dbReference type="ARBA" id="ARBA00004123"/>
    </source>
</evidence>
<organism evidence="15 16">
    <name type="scientific">Dictyostelium purpureum</name>
    <name type="common">Slime mold</name>
    <dbReference type="NCBI Taxonomy" id="5786"/>
    <lineage>
        <taxon>Eukaryota</taxon>
        <taxon>Amoebozoa</taxon>
        <taxon>Evosea</taxon>
        <taxon>Eumycetozoa</taxon>
        <taxon>Dictyostelia</taxon>
        <taxon>Dictyosteliales</taxon>
        <taxon>Dictyosteliaceae</taxon>
        <taxon>Dictyostelium</taxon>
    </lineage>
</organism>
<dbReference type="PANTHER" id="PTHR11630:SF43">
    <property type="entry name" value="DNA REPLICATION LICENSING FACTOR MCM6"/>
    <property type="match status" value="1"/>
</dbReference>
<dbReference type="FunCoup" id="F0ZWP5">
    <property type="interactions" value="747"/>
</dbReference>
<feature type="region of interest" description="Disordered" evidence="13">
    <location>
        <begin position="345"/>
        <end position="378"/>
    </location>
</feature>
<dbReference type="Pfam" id="PF17855">
    <property type="entry name" value="MCM_lid"/>
    <property type="match status" value="1"/>
</dbReference>
<sequence length="842" mass="95448">MMYSSGTIDDKNTIKTQQPQFQKVKDEAKEWTKTKFLNFLNSFVLKKNNNSNNNDNGNNDSNSNNKKQDIYYYTQVEKMIKNEKSSLYIDFTHIESFDKDLSKALLFEYFRLEPSLKQSLSIFIQDHFPKFMSKINKEKLILSICCFNVLNFVHIRELRSSRIGSLCSISGTVTRTSEVRPELVIGSFICKDCNTSSQPIPQQFKYTEPTKCLNPLCSNTRRWKINMEESTFTDWQKVRVQENNSEIPGGSIPRSLEIILRGDSVETARAGDTCTFVGTVNVIPDVSKMAIGTNATIVKGVSAPSSDKGGKDDFGGVSGLKDLGIREMNYRVCFFSQSVRSNVSKSNSINKKDSPEDHIKSSSNDEDDEELESKESFLESLPEKERVALTKMLKPTKIYEKLVHSICPSIFGNEEIKRGVLLMLFGGVHKKTPEKIRLRGDINVCIVGDPSTSKSTFLKYLNTFLPRTVYTSGKASSAAGLTATVVKDSDSGDFNIEAGALMLADNGICCIDEFDKMEPSDQVAIHEAMEQQTISISKAGIHATLNARTSILAAANPIGGRYDKTKILKHNLNIGGPLMSRFDLFFVVVDEPNPESDKRIAQHIVSIHQKKEKAFHSPFSATEIKNYIKYAKFILPVIPPENYHLFEIYYDRLRQMEVQGGRSTSYRITVRQLESLVRLSESLARLHLDTVVKKIYIDEAFRLLQKSIIHIETTDVVLGEEEEELTIKQNNNNSNSNNQDENNDNNLIKMDFAKYSQLSKLLVLAIRQLKKESGIKQIDLVDWYLNDQIESNNITKEEMDTERITISKVISRMIYTDNILLILTPNDDHDHRVLIIHPNHTD</sequence>
<evidence type="ECO:0000256" key="7">
    <source>
        <dbReference type="ARBA" id="ARBA00022840"/>
    </source>
</evidence>
<dbReference type="OrthoDB" id="1744952at2759"/>
<dbReference type="GO" id="GO:0005634">
    <property type="term" value="C:nucleus"/>
    <property type="evidence" value="ECO:0000318"/>
    <property type="project" value="GO_Central"/>
</dbReference>
<dbReference type="Gene3D" id="3.40.50.300">
    <property type="entry name" value="P-loop containing nucleotide triphosphate hydrolases"/>
    <property type="match status" value="1"/>
</dbReference>
<dbReference type="PANTHER" id="PTHR11630">
    <property type="entry name" value="DNA REPLICATION LICENSING FACTOR MCM FAMILY MEMBER"/>
    <property type="match status" value="1"/>
</dbReference>
<dbReference type="InterPro" id="IPR033762">
    <property type="entry name" value="MCM_OB"/>
</dbReference>
<dbReference type="InterPro" id="IPR018525">
    <property type="entry name" value="MCM_CS"/>
</dbReference>
<evidence type="ECO:0000256" key="2">
    <source>
        <dbReference type="ARBA" id="ARBA00008010"/>
    </source>
</evidence>
<keyword evidence="9" id="KW-0539">Nucleus</keyword>
<dbReference type="eggNOG" id="KOG0480">
    <property type="taxonomic scope" value="Eukaryota"/>
</dbReference>
<dbReference type="STRING" id="5786.F0ZWP5"/>
<protein>
    <recommendedName>
        <fullName evidence="12">DNA replication licensing factor MCM6</fullName>
        <ecNumber evidence="12">3.6.4.12</ecNumber>
    </recommendedName>
</protein>
<feature type="compositionally biased region" description="Basic and acidic residues" evidence="13">
    <location>
        <begin position="350"/>
        <end position="360"/>
    </location>
</feature>
<keyword evidence="3 12" id="KW-0235">DNA replication</keyword>
<keyword evidence="10 12" id="KW-0131">Cell cycle</keyword>
<dbReference type="PROSITE" id="PS00847">
    <property type="entry name" value="MCM_1"/>
    <property type="match status" value="1"/>
</dbReference>
<dbReference type="OMA" id="RHQQTDK"/>
<comment type="subunit">
    <text evidence="12">Component of the MCM2-7 complex.</text>
</comment>
<gene>
    <name evidence="15" type="ORF">DICPUDRAFT_156483</name>
</gene>
<evidence type="ECO:0000256" key="6">
    <source>
        <dbReference type="ARBA" id="ARBA00022806"/>
    </source>
</evidence>
<dbReference type="FunFam" id="3.40.50.300:FF:000115">
    <property type="entry name" value="DNA helicase"/>
    <property type="match status" value="1"/>
</dbReference>
<dbReference type="GO" id="GO:0000727">
    <property type="term" value="P:double-strand break repair via break-induced replication"/>
    <property type="evidence" value="ECO:0000318"/>
    <property type="project" value="GO_Central"/>
</dbReference>
<dbReference type="InterPro" id="IPR041562">
    <property type="entry name" value="MCM_lid"/>
</dbReference>
<dbReference type="Gene3D" id="2.40.50.140">
    <property type="entry name" value="Nucleic acid-binding proteins"/>
    <property type="match status" value="1"/>
</dbReference>
<dbReference type="CDD" id="cd17757">
    <property type="entry name" value="MCM6"/>
    <property type="match status" value="1"/>
</dbReference>
<dbReference type="PRINTS" id="PR01657">
    <property type="entry name" value="MCMFAMILY"/>
</dbReference>
<dbReference type="AlphaFoldDB" id="F0ZWP5"/>
<dbReference type="FunFam" id="2.20.28.10:FF:000003">
    <property type="entry name" value="DNA helicase"/>
    <property type="match status" value="1"/>
</dbReference>
<feature type="region of interest" description="Disordered" evidence="13">
    <location>
        <begin position="47"/>
        <end position="66"/>
    </location>
</feature>
<comment type="function">
    <text evidence="12">Acts as component of the MCM2-7 complex (MCM complex) which is the replicative helicase essential for 'once per cell cycle' DNA replication initiation and elongation in eukaryotic cells. The active ATPase sites in the MCM2-7 ring are formed through the interaction surfaces of two neighboring subunits such that a critical structure of a conserved arginine finger motif is provided in trans relative to the ATP-binding site of the Walker A box of the adjacent subunit. The six ATPase active sites, however, are likely to contribute differentially to the complex helicase activity.</text>
</comment>
<dbReference type="Proteomes" id="UP000001064">
    <property type="component" value="Unassembled WGS sequence"/>
</dbReference>
<dbReference type="EMBL" id="GL871240">
    <property type="protein sequence ID" value="EGC31643.1"/>
    <property type="molecule type" value="Genomic_DNA"/>
</dbReference>
<dbReference type="SUPFAM" id="SSF50249">
    <property type="entry name" value="Nucleic acid-binding proteins"/>
    <property type="match status" value="1"/>
</dbReference>
<dbReference type="GO" id="GO:0005524">
    <property type="term" value="F:ATP binding"/>
    <property type="evidence" value="ECO:0007669"/>
    <property type="project" value="UniProtKB-UniRule"/>
</dbReference>
<keyword evidence="4 11" id="KW-0547">Nucleotide-binding</keyword>
<evidence type="ECO:0000313" key="16">
    <source>
        <dbReference type="Proteomes" id="UP000001064"/>
    </source>
</evidence>
<dbReference type="InterPro" id="IPR027925">
    <property type="entry name" value="MCM_N"/>
</dbReference>
<dbReference type="InterPro" id="IPR041024">
    <property type="entry name" value="Mcm6_C"/>
</dbReference>
<reference evidence="16" key="1">
    <citation type="journal article" date="2011" name="Genome Biol.">
        <title>Comparative genomics of the social amoebae Dictyostelium discoideum and Dictyostelium purpureum.</title>
        <authorList>
            <consortium name="US DOE Joint Genome Institute (JGI-PGF)"/>
            <person name="Sucgang R."/>
            <person name="Kuo A."/>
            <person name="Tian X."/>
            <person name="Salerno W."/>
            <person name="Parikh A."/>
            <person name="Feasley C.L."/>
            <person name="Dalin E."/>
            <person name="Tu H."/>
            <person name="Huang E."/>
            <person name="Barry K."/>
            <person name="Lindquist E."/>
            <person name="Shapiro H."/>
            <person name="Bruce D."/>
            <person name="Schmutz J."/>
            <person name="Salamov A."/>
            <person name="Fey P."/>
            <person name="Gaudet P."/>
            <person name="Anjard C."/>
            <person name="Babu M.M."/>
            <person name="Basu S."/>
            <person name="Bushmanova Y."/>
            <person name="van der Wel H."/>
            <person name="Katoh-Kurasawa M."/>
            <person name="Dinh C."/>
            <person name="Coutinho P.M."/>
            <person name="Saito T."/>
            <person name="Elias M."/>
            <person name="Schaap P."/>
            <person name="Kay R.R."/>
            <person name="Henrissat B."/>
            <person name="Eichinger L."/>
            <person name="Rivero F."/>
            <person name="Putnam N.H."/>
            <person name="West C.M."/>
            <person name="Loomis W.F."/>
            <person name="Chisholm R.L."/>
            <person name="Shaulsky G."/>
            <person name="Strassmann J.E."/>
            <person name="Queller D.C."/>
            <person name="Kuspa A."/>
            <person name="Grigoriev I.V."/>
        </authorList>
    </citation>
    <scope>NUCLEOTIDE SEQUENCE [LARGE SCALE GENOMIC DNA]</scope>
    <source>
        <strain evidence="16">QSDP1</strain>
    </source>
</reference>
<dbReference type="GO" id="GO:0042555">
    <property type="term" value="C:MCM complex"/>
    <property type="evidence" value="ECO:0000318"/>
    <property type="project" value="GO_Central"/>
</dbReference>
<evidence type="ECO:0000256" key="9">
    <source>
        <dbReference type="ARBA" id="ARBA00023242"/>
    </source>
</evidence>
<comment type="subcellular location">
    <subcellularLocation>
        <location evidence="1 12">Nucleus</location>
    </subcellularLocation>
</comment>
<evidence type="ECO:0000256" key="3">
    <source>
        <dbReference type="ARBA" id="ARBA00022705"/>
    </source>
</evidence>
<dbReference type="Pfam" id="PF00493">
    <property type="entry name" value="MCM"/>
    <property type="match status" value="1"/>
</dbReference>
<dbReference type="InterPro" id="IPR001208">
    <property type="entry name" value="MCM_dom"/>
</dbReference>
<evidence type="ECO:0000256" key="11">
    <source>
        <dbReference type="RuleBase" id="RU004070"/>
    </source>
</evidence>
<dbReference type="GO" id="GO:0016887">
    <property type="term" value="F:ATP hydrolysis activity"/>
    <property type="evidence" value="ECO:0007669"/>
    <property type="project" value="RHEA"/>
</dbReference>
<dbReference type="Pfam" id="PF18263">
    <property type="entry name" value="WHD_MCM6"/>
    <property type="match status" value="1"/>
</dbReference>
<feature type="domain" description="MCM C-terminal AAA(+) ATPase" evidence="14">
    <location>
        <begin position="398"/>
        <end position="604"/>
    </location>
</feature>